<comment type="pathway">
    <text evidence="1 11">Metabolic intermediate biosynthesis; chorismate biosynthesis; chorismate from D-erythrose 4-phosphate and phosphoenolpyruvate: step 5/7.</text>
</comment>
<feature type="binding site" evidence="11">
    <location>
        <position position="282"/>
    </location>
    <ligand>
        <name>substrate</name>
    </ligand>
</feature>
<dbReference type="CDD" id="cd00464">
    <property type="entry name" value="SK"/>
    <property type="match status" value="1"/>
</dbReference>
<dbReference type="InterPro" id="IPR013708">
    <property type="entry name" value="Shikimate_DH-bd_N"/>
</dbReference>
<keyword evidence="5 11" id="KW-0808">Transferase</keyword>
<dbReference type="InterPro" id="IPR023000">
    <property type="entry name" value="Shikimate_kinase_CS"/>
</dbReference>
<dbReference type="RefSeq" id="WP_009524734.1">
    <property type="nucleotide sequence ID" value="NZ_JH414547.1"/>
</dbReference>
<dbReference type="GO" id="GO:0009423">
    <property type="term" value="P:chorismate biosynthetic process"/>
    <property type="evidence" value="ECO:0007669"/>
    <property type="project" value="UniProtKB-UniRule"/>
</dbReference>
<comment type="pathway">
    <text evidence="2">Metabolic intermediate biosynthesis; chorismate biosynthesis; chorismate from D-erythrose 4-phosphate and phosphoenolpyruvate: step 4/7.</text>
</comment>
<evidence type="ECO:0000256" key="2">
    <source>
        <dbReference type="ARBA" id="ARBA00004871"/>
    </source>
</evidence>
<evidence type="ECO:0000259" key="12">
    <source>
        <dbReference type="Pfam" id="PF08501"/>
    </source>
</evidence>
<dbReference type="InterPro" id="IPR022893">
    <property type="entry name" value="Shikimate_DH_fam"/>
</dbReference>
<evidence type="ECO:0000313" key="13">
    <source>
        <dbReference type="EMBL" id="EHL13197.1"/>
    </source>
</evidence>
<dbReference type="PANTHER" id="PTHR21089:SF1">
    <property type="entry name" value="BIFUNCTIONAL 3-DEHYDROQUINATE DEHYDRATASE_SHIKIMATE DEHYDROGENASE, CHLOROPLASTIC"/>
    <property type="match status" value="1"/>
</dbReference>
<dbReference type="GO" id="GO:0005524">
    <property type="term" value="F:ATP binding"/>
    <property type="evidence" value="ECO:0007669"/>
    <property type="project" value="UniProtKB-UniRule"/>
</dbReference>
<evidence type="ECO:0000256" key="6">
    <source>
        <dbReference type="ARBA" id="ARBA00022741"/>
    </source>
</evidence>
<dbReference type="GO" id="GO:0004765">
    <property type="term" value="F:shikimate kinase activity"/>
    <property type="evidence" value="ECO:0007669"/>
    <property type="project" value="UniProtKB-UniRule"/>
</dbReference>
<dbReference type="Pfam" id="PF01202">
    <property type="entry name" value="SKI"/>
    <property type="match status" value="1"/>
</dbReference>
<evidence type="ECO:0000256" key="3">
    <source>
        <dbReference type="ARBA" id="ARBA00012154"/>
    </source>
</evidence>
<dbReference type="PROSITE" id="PS01128">
    <property type="entry name" value="SHIKIMATE_KINASE"/>
    <property type="match status" value="1"/>
</dbReference>
<evidence type="ECO:0000256" key="4">
    <source>
        <dbReference type="ARBA" id="ARBA00022605"/>
    </source>
</evidence>
<dbReference type="GO" id="GO:0005829">
    <property type="term" value="C:cytosol"/>
    <property type="evidence" value="ECO:0007669"/>
    <property type="project" value="TreeGrafter"/>
</dbReference>
<dbReference type="GO" id="GO:0004764">
    <property type="term" value="F:shikimate 3-dehydrogenase (NADP+) activity"/>
    <property type="evidence" value="ECO:0007669"/>
    <property type="project" value="InterPro"/>
</dbReference>
<keyword evidence="9 11" id="KW-0057">Aromatic amino acid biosynthesis</keyword>
<dbReference type="InterPro" id="IPR036291">
    <property type="entry name" value="NAD(P)-bd_dom_sf"/>
</dbReference>
<keyword evidence="11" id="KW-0479">Metal-binding</keyword>
<dbReference type="InterPro" id="IPR046346">
    <property type="entry name" value="Aminoacid_DH-like_N_sf"/>
</dbReference>
<dbReference type="EMBL" id="AFZE01000045">
    <property type="protein sequence ID" value="EHL13197.1"/>
    <property type="molecule type" value="Genomic_DNA"/>
</dbReference>
<evidence type="ECO:0000256" key="10">
    <source>
        <dbReference type="ARBA" id="ARBA00048567"/>
    </source>
</evidence>
<keyword evidence="8 11" id="KW-0067">ATP-binding</keyword>
<dbReference type="CDD" id="cd01065">
    <property type="entry name" value="NAD_bind_Shikimate_DH"/>
    <property type="match status" value="1"/>
</dbReference>
<dbReference type="EC" id="2.7.1.71" evidence="3 11"/>
<dbReference type="SUPFAM" id="SSF52540">
    <property type="entry name" value="P-loop containing nucleoside triphosphate hydrolases"/>
    <property type="match status" value="1"/>
</dbReference>
<keyword evidence="6 11" id="KW-0547">Nucleotide-binding</keyword>
<accession>G9X274</accession>
<name>G9X274_9FIRM</name>
<dbReference type="PATRIC" id="fig|796937.3.peg.1721"/>
<keyword evidence="7 11" id="KW-0418">Kinase</keyword>
<comment type="cofactor">
    <cofactor evidence="11">
        <name>Mg(2+)</name>
        <dbReference type="ChEBI" id="CHEBI:18420"/>
    </cofactor>
    <text evidence="11">Binds 1 Mg(2+) ion per subunit.</text>
</comment>
<dbReference type="BioCyc" id="EBAC796937-HMP:GMGH-498-MONOMER"/>
<evidence type="ECO:0000256" key="9">
    <source>
        <dbReference type="ARBA" id="ARBA00023141"/>
    </source>
</evidence>
<dbReference type="SUPFAM" id="SSF53223">
    <property type="entry name" value="Aminoacid dehydrogenase-like, N-terminal domain"/>
    <property type="match status" value="1"/>
</dbReference>
<dbReference type="GO" id="GO:0050661">
    <property type="term" value="F:NADP binding"/>
    <property type="evidence" value="ECO:0007669"/>
    <property type="project" value="TreeGrafter"/>
</dbReference>
<dbReference type="HOGENOM" id="CLU_033897_0_0_9"/>
<dbReference type="SUPFAM" id="SSF51735">
    <property type="entry name" value="NAD(P)-binding Rossmann-fold domains"/>
    <property type="match status" value="1"/>
</dbReference>
<evidence type="ECO:0000256" key="5">
    <source>
        <dbReference type="ARBA" id="ARBA00022679"/>
    </source>
</evidence>
<evidence type="ECO:0000256" key="8">
    <source>
        <dbReference type="ARBA" id="ARBA00022840"/>
    </source>
</evidence>
<dbReference type="InterPro" id="IPR031322">
    <property type="entry name" value="Shikimate/glucono_kinase"/>
</dbReference>
<dbReference type="HAMAP" id="MF_00109">
    <property type="entry name" value="Shikimate_kinase"/>
    <property type="match status" value="1"/>
</dbReference>
<sequence>MIEYGLLGKSLTHSFSKSIHSQIDDYDYTFIEKQEQDAKEFIKSRAFKGINVTMPYKKTVVEFCDELSDTAKKIGCINTLINKNGKLCGYNTDYYGIIRMIEKSQIDIKDKKVLILGSGATSDTAREAAEYLGASKITFVSRKGNIKFDDYDKFYDSEVIINGTPVGMYPDNLKTLVDIEKFNNLHGVCDVIYNPVKTRLLIEAEKKGIKTSSGLIMLVAQAIKAAELFTGKKYDANIEDKIIENLKKNISNIVIIGMPGSGKTTIGKEISKISGKKSVDIDEIIERETGKDISQIFRDYGEEYFRQKEKEVISRIGKENNQIISTGGGSILDYENYLSLKQNSRIYYIKRPLDKLAVDGRPLSSGGINVLEKLYEQRHTLYENFADFEIDNDNIERTSADIWREFNENFGA</sequence>
<comment type="function">
    <text evidence="11">Catalyzes the specific phosphorylation of the 3-hydroxyl group of shikimic acid using ATP as a cosubstrate.</text>
</comment>
<dbReference type="GO" id="GO:0008652">
    <property type="term" value="P:amino acid biosynthetic process"/>
    <property type="evidence" value="ECO:0007669"/>
    <property type="project" value="UniProtKB-KW"/>
</dbReference>
<keyword evidence="4 11" id="KW-0028">Amino-acid biosynthesis</keyword>
<organism evidence="13 14">
    <name type="scientific">Peptoanaerobacter stomatis</name>
    <dbReference type="NCBI Taxonomy" id="796937"/>
    <lineage>
        <taxon>Bacteria</taxon>
        <taxon>Bacillati</taxon>
        <taxon>Bacillota</taxon>
        <taxon>Clostridia</taxon>
        <taxon>Peptostreptococcales</taxon>
        <taxon>Filifactoraceae</taxon>
        <taxon>Peptoanaerobacter</taxon>
    </lineage>
</organism>
<feature type="binding site" evidence="11">
    <location>
        <position position="328"/>
    </location>
    <ligand>
        <name>substrate</name>
    </ligand>
</feature>
<dbReference type="PRINTS" id="PR01100">
    <property type="entry name" value="SHIKIMTKNASE"/>
</dbReference>
<dbReference type="GO" id="GO:0009073">
    <property type="term" value="P:aromatic amino acid family biosynthetic process"/>
    <property type="evidence" value="ECO:0007669"/>
    <property type="project" value="UniProtKB-KW"/>
</dbReference>
<dbReference type="GO" id="GO:0019632">
    <property type="term" value="P:shikimate metabolic process"/>
    <property type="evidence" value="ECO:0007669"/>
    <property type="project" value="TreeGrafter"/>
</dbReference>
<dbReference type="Gene3D" id="3.40.50.10860">
    <property type="entry name" value="Leucine Dehydrogenase, chain A, domain 1"/>
    <property type="match status" value="1"/>
</dbReference>
<dbReference type="AlphaFoldDB" id="G9X274"/>
<feature type="binding site" evidence="11">
    <location>
        <begin position="260"/>
        <end position="265"/>
    </location>
    <ligand>
        <name>ATP</name>
        <dbReference type="ChEBI" id="CHEBI:30616"/>
    </ligand>
</feature>
<evidence type="ECO:0000256" key="7">
    <source>
        <dbReference type="ARBA" id="ARBA00022777"/>
    </source>
</evidence>
<dbReference type="Pfam" id="PF08501">
    <property type="entry name" value="Shikimate_dh_N"/>
    <property type="match status" value="1"/>
</dbReference>
<comment type="caution">
    <text evidence="11">Lacks conserved residue(s) required for the propagation of feature annotation.</text>
</comment>
<dbReference type="InterPro" id="IPR000623">
    <property type="entry name" value="Shikimate_kinase/TSH1"/>
</dbReference>
<comment type="similarity">
    <text evidence="11">Belongs to the shikimate kinase family.</text>
</comment>
<feature type="domain" description="Shikimate dehydrogenase substrate binding N-terminal" evidence="12">
    <location>
        <begin position="6"/>
        <end position="80"/>
    </location>
</feature>
<dbReference type="GO" id="GO:0000287">
    <property type="term" value="F:magnesium ion binding"/>
    <property type="evidence" value="ECO:0007669"/>
    <property type="project" value="UniProtKB-UniRule"/>
</dbReference>
<feature type="binding site" evidence="11">
    <location>
        <position position="306"/>
    </location>
    <ligand>
        <name>substrate</name>
    </ligand>
</feature>
<evidence type="ECO:0000256" key="1">
    <source>
        <dbReference type="ARBA" id="ARBA00004842"/>
    </source>
</evidence>
<gene>
    <name evidence="11" type="primary">aroK</name>
    <name evidence="13" type="ORF">HMPREF9629_00497</name>
</gene>
<dbReference type="InterPro" id="IPR027417">
    <property type="entry name" value="P-loop_NTPase"/>
</dbReference>
<evidence type="ECO:0000313" key="14">
    <source>
        <dbReference type="Proteomes" id="UP000006437"/>
    </source>
</evidence>
<evidence type="ECO:0000256" key="11">
    <source>
        <dbReference type="HAMAP-Rule" id="MF_00109"/>
    </source>
</evidence>
<feature type="binding site" evidence="11">
    <location>
        <position position="264"/>
    </location>
    <ligand>
        <name>Mg(2+)</name>
        <dbReference type="ChEBI" id="CHEBI:18420"/>
    </ligand>
</feature>
<comment type="subunit">
    <text evidence="11">Monomer.</text>
</comment>
<keyword evidence="11" id="KW-0460">Magnesium</keyword>
<keyword evidence="11" id="KW-0963">Cytoplasm</keyword>
<dbReference type="Proteomes" id="UP000006437">
    <property type="component" value="Unassembled WGS sequence"/>
</dbReference>
<dbReference type="UniPathway" id="UPA00053">
    <property type="reaction ID" value="UER00088"/>
</dbReference>
<comment type="subcellular location">
    <subcellularLocation>
        <location evidence="11">Cytoplasm</location>
    </subcellularLocation>
</comment>
<dbReference type="Gene3D" id="3.40.50.720">
    <property type="entry name" value="NAD(P)-binding Rossmann-like Domain"/>
    <property type="match status" value="1"/>
</dbReference>
<dbReference type="Gene3D" id="3.40.50.300">
    <property type="entry name" value="P-loop containing nucleotide triphosphate hydrolases"/>
    <property type="match status" value="1"/>
</dbReference>
<comment type="catalytic activity">
    <reaction evidence="10 11">
        <text>shikimate + ATP = 3-phosphoshikimate + ADP + H(+)</text>
        <dbReference type="Rhea" id="RHEA:13121"/>
        <dbReference type="ChEBI" id="CHEBI:15378"/>
        <dbReference type="ChEBI" id="CHEBI:30616"/>
        <dbReference type="ChEBI" id="CHEBI:36208"/>
        <dbReference type="ChEBI" id="CHEBI:145989"/>
        <dbReference type="ChEBI" id="CHEBI:456216"/>
        <dbReference type="EC" id="2.7.1.71"/>
    </reaction>
</comment>
<feature type="binding site" evidence="11">
    <location>
        <position position="361"/>
    </location>
    <ligand>
        <name>ATP</name>
        <dbReference type="ChEBI" id="CHEBI:30616"/>
    </ligand>
</feature>
<feature type="binding site" evidence="11">
    <location>
        <position position="378"/>
    </location>
    <ligand>
        <name>substrate</name>
    </ligand>
</feature>
<protein>
    <recommendedName>
        <fullName evidence="3 11">Shikimate kinase</fullName>
        <shortName evidence="11">SK</shortName>
        <ecNumber evidence="3 11">2.7.1.71</ecNumber>
    </recommendedName>
</protein>
<dbReference type="PANTHER" id="PTHR21089">
    <property type="entry name" value="SHIKIMATE DEHYDROGENASE"/>
    <property type="match status" value="1"/>
</dbReference>
<proteinExistence type="inferred from homology"/>
<reference evidence="13 14" key="1">
    <citation type="submission" date="2011-08" db="EMBL/GenBank/DDBJ databases">
        <title>The Genome Sequence of Eubacteriaceae bacterium ACC19a.</title>
        <authorList>
            <consortium name="The Broad Institute Genome Sequencing Platform"/>
            <person name="Earl A."/>
            <person name="Ward D."/>
            <person name="Feldgarden M."/>
            <person name="Gevers D."/>
            <person name="Sizova M."/>
            <person name="Hazen A."/>
            <person name="Epstein S."/>
            <person name="Young S.K."/>
            <person name="Zeng Q."/>
            <person name="Gargeya S."/>
            <person name="Fitzgerald M."/>
            <person name="Haas B."/>
            <person name="Abouelleil A."/>
            <person name="Alvarado L."/>
            <person name="Arachchi H.M."/>
            <person name="Berlin A."/>
            <person name="Brown A."/>
            <person name="Chapman S.B."/>
            <person name="Chen Z."/>
            <person name="Dunbar C."/>
            <person name="Freedman E."/>
            <person name="Gearin G."/>
            <person name="Gellesch M."/>
            <person name="Goldberg J."/>
            <person name="Griggs A."/>
            <person name="Gujja S."/>
            <person name="Heiman D."/>
            <person name="Howarth C."/>
            <person name="Larson L."/>
            <person name="Lui A."/>
            <person name="MacDonald P.J.P."/>
            <person name="Montmayeur A."/>
            <person name="Murphy C."/>
            <person name="Neiman D."/>
            <person name="Pearson M."/>
            <person name="Priest M."/>
            <person name="Roberts A."/>
            <person name="Saif S."/>
            <person name="Shea T."/>
            <person name="Shenoy N."/>
            <person name="Sisk P."/>
            <person name="Stolte C."/>
            <person name="Sykes S."/>
            <person name="Wortman J."/>
            <person name="Nusbaum C."/>
            <person name="Birren B."/>
        </authorList>
    </citation>
    <scope>NUCLEOTIDE SEQUENCE [LARGE SCALE GENOMIC DNA]</scope>
    <source>
        <strain evidence="13 14">ACC19a</strain>
    </source>
</reference>
<comment type="caution">
    <text evidence="13">The sequence shown here is derived from an EMBL/GenBank/DDBJ whole genome shotgun (WGS) entry which is preliminary data.</text>
</comment>